<organism evidence="1 2">
    <name type="scientific">Malus domestica</name>
    <name type="common">Apple</name>
    <name type="synonym">Pyrus malus</name>
    <dbReference type="NCBI Taxonomy" id="3750"/>
    <lineage>
        <taxon>Eukaryota</taxon>
        <taxon>Viridiplantae</taxon>
        <taxon>Streptophyta</taxon>
        <taxon>Embryophyta</taxon>
        <taxon>Tracheophyta</taxon>
        <taxon>Spermatophyta</taxon>
        <taxon>Magnoliopsida</taxon>
        <taxon>eudicotyledons</taxon>
        <taxon>Gunneridae</taxon>
        <taxon>Pentapetalae</taxon>
        <taxon>rosids</taxon>
        <taxon>fabids</taxon>
        <taxon>Rosales</taxon>
        <taxon>Rosaceae</taxon>
        <taxon>Amygdaloideae</taxon>
        <taxon>Maleae</taxon>
        <taxon>Malus</taxon>
    </lineage>
</organism>
<name>A0A498JFR7_MALDO</name>
<evidence type="ECO:0000313" key="1">
    <source>
        <dbReference type="EMBL" id="RXH94689.1"/>
    </source>
</evidence>
<accession>A0A498JFR7</accession>
<dbReference type="EMBL" id="RDQH01000333">
    <property type="protein sequence ID" value="RXH94689.1"/>
    <property type="molecule type" value="Genomic_DNA"/>
</dbReference>
<sequence length="99" mass="10935">MPLAVLHMPPRLQRLDRLKIVQARNVIDRHRTRTEVPIRIPRNRERGFLPNEVVYLGRRSGGVGGGGRGDGLGGLEIGVEEERVRGAGAGEEEDCEADE</sequence>
<proteinExistence type="predicted"/>
<reference evidence="1 2" key="1">
    <citation type="submission" date="2018-10" db="EMBL/GenBank/DDBJ databases">
        <title>A high-quality apple genome assembly.</title>
        <authorList>
            <person name="Hu J."/>
        </authorList>
    </citation>
    <scope>NUCLEOTIDE SEQUENCE [LARGE SCALE GENOMIC DNA]</scope>
    <source>
        <strain evidence="2">cv. HFTH1</strain>
        <tissue evidence="1">Young leaf</tissue>
    </source>
</reference>
<dbReference type="AlphaFoldDB" id="A0A498JFR7"/>
<protein>
    <submittedName>
        <fullName evidence="1">Uncharacterized protein</fullName>
    </submittedName>
</protein>
<gene>
    <name evidence="1" type="ORF">DVH24_024373</name>
</gene>
<dbReference type="Proteomes" id="UP000290289">
    <property type="component" value="Chromosome 7"/>
</dbReference>
<keyword evidence="2" id="KW-1185">Reference proteome</keyword>
<evidence type="ECO:0000313" key="2">
    <source>
        <dbReference type="Proteomes" id="UP000290289"/>
    </source>
</evidence>
<comment type="caution">
    <text evidence="1">The sequence shown here is derived from an EMBL/GenBank/DDBJ whole genome shotgun (WGS) entry which is preliminary data.</text>
</comment>